<dbReference type="EMBL" id="JPOS01000010">
    <property type="protein sequence ID" value="KGE89315.1"/>
    <property type="molecule type" value="Genomic_DNA"/>
</dbReference>
<accession>A0A098SB34</accession>
<comment type="caution">
    <text evidence="2">The sequence shown here is derived from an EMBL/GenBank/DDBJ whole genome shotgun (WGS) entry which is preliminary data.</text>
</comment>
<evidence type="ECO:0000313" key="3">
    <source>
        <dbReference type="Proteomes" id="UP000029736"/>
    </source>
</evidence>
<organism evidence="2 3">
    <name type="scientific">Phaeodactylibacter xiamenensis</name>
    <dbReference type="NCBI Taxonomy" id="1524460"/>
    <lineage>
        <taxon>Bacteria</taxon>
        <taxon>Pseudomonadati</taxon>
        <taxon>Bacteroidota</taxon>
        <taxon>Saprospiria</taxon>
        <taxon>Saprospirales</taxon>
        <taxon>Haliscomenobacteraceae</taxon>
        <taxon>Phaeodactylibacter</taxon>
    </lineage>
</organism>
<feature type="transmembrane region" description="Helical" evidence="1">
    <location>
        <begin position="149"/>
        <end position="169"/>
    </location>
</feature>
<evidence type="ECO:0000256" key="1">
    <source>
        <dbReference type="SAM" id="Phobius"/>
    </source>
</evidence>
<evidence type="ECO:0000313" key="2">
    <source>
        <dbReference type="EMBL" id="KGE89315.1"/>
    </source>
</evidence>
<feature type="transmembrane region" description="Helical" evidence="1">
    <location>
        <begin position="16"/>
        <end position="37"/>
    </location>
</feature>
<keyword evidence="1" id="KW-0812">Transmembrane</keyword>
<dbReference type="OrthoDB" id="6330679at2"/>
<sequence>MDKRKLSNTFRVYHRYLGFFLAGIMAVYAISGVVLIFRKTDFLKKETVIEKQLPPATTTAELGKALNIKNLKVEKTEGSLVYFENGTFDQSTGMAQYIVKKLPLVLDKMTSLHKATTNSPLYFLNIFFGVSLLFFVISAFWMFMPGTDIFKKGLYFTAGGIILTLIMLML</sequence>
<keyword evidence="1" id="KW-1133">Transmembrane helix</keyword>
<keyword evidence="1" id="KW-0472">Membrane</keyword>
<gene>
    <name evidence="2" type="ORF">IX84_03015</name>
</gene>
<proteinExistence type="predicted"/>
<feature type="transmembrane region" description="Helical" evidence="1">
    <location>
        <begin position="121"/>
        <end position="143"/>
    </location>
</feature>
<keyword evidence="3" id="KW-1185">Reference proteome</keyword>
<dbReference type="AlphaFoldDB" id="A0A098SB34"/>
<name>A0A098SB34_9BACT</name>
<reference evidence="2 3" key="1">
    <citation type="journal article" date="2014" name="Int. J. Syst. Evol. Microbiol.">
        <title>Phaeodactylibacter xiamenensis gen. nov., sp. nov., a member of the family Saprospiraceae isolated from the marine alga Phaeodactylum tricornutum.</title>
        <authorList>
            <person name="Chen Z.Jr."/>
            <person name="Lei X."/>
            <person name="Lai Q."/>
            <person name="Li Y."/>
            <person name="Zhang B."/>
            <person name="Zhang J."/>
            <person name="Zhang H."/>
            <person name="Yang L."/>
            <person name="Zheng W."/>
            <person name="Tian Y."/>
            <person name="Yu Z."/>
            <person name="Xu H.Jr."/>
            <person name="Zheng T."/>
        </authorList>
    </citation>
    <scope>NUCLEOTIDE SEQUENCE [LARGE SCALE GENOMIC DNA]</scope>
    <source>
        <strain evidence="2 3">KD52</strain>
    </source>
</reference>
<protein>
    <submittedName>
        <fullName evidence="2">Membrane protein</fullName>
    </submittedName>
</protein>
<dbReference type="RefSeq" id="WP_044216400.1">
    <property type="nucleotide sequence ID" value="NZ_JBKAGJ010000024.1"/>
</dbReference>
<dbReference type="STRING" id="1524460.IX84_03015"/>
<dbReference type="Proteomes" id="UP000029736">
    <property type="component" value="Unassembled WGS sequence"/>
</dbReference>